<sequence length="59" mass="6475">MQYLAVFLLVGLGFASAYTSDFDGGLSIDGFENVDQTPLQVGGWISDQMRKTLERMVEG</sequence>
<keyword evidence="1" id="KW-0732">Signal</keyword>
<comment type="caution">
    <text evidence="3">The sequence shown here is derived from an EMBL/GenBank/DDBJ whole genome shotgun (WGS) entry which is preliminary data.</text>
</comment>
<accession>A0A4Y2R8X7</accession>
<evidence type="ECO:0000313" key="6">
    <source>
        <dbReference type="Proteomes" id="UP000499080"/>
    </source>
</evidence>
<keyword evidence="6" id="KW-1185">Reference proteome</keyword>
<evidence type="ECO:0000313" key="3">
    <source>
        <dbReference type="EMBL" id="GBN72111.1"/>
    </source>
</evidence>
<dbReference type="EMBL" id="BGPR01143320">
    <property type="protein sequence ID" value="GBN72111.1"/>
    <property type="molecule type" value="Genomic_DNA"/>
</dbReference>
<proteinExistence type="predicted"/>
<gene>
    <name evidence="4" type="ORF">AVEN_140606_1</name>
    <name evidence="5" type="ORF">AVEN_164858_1</name>
    <name evidence="3" type="ORF">AVEN_236929_1</name>
    <name evidence="2" type="ORF">AVEN_2797_1</name>
</gene>
<evidence type="ECO:0000256" key="1">
    <source>
        <dbReference type="SAM" id="SignalP"/>
    </source>
</evidence>
<feature type="non-terminal residue" evidence="3">
    <location>
        <position position="59"/>
    </location>
</feature>
<organism evidence="3 6">
    <name type="scientific">Araneus ventricosus</name>
    <name type="common">Orbweaver spider</name>
    <name type="synonym">Epeira ventricosa</name>
    <dbReference type="NCBI Taxonomy" id="182803"/>
    <lineage>
        <taxon>Eukaryota</taxon>
        <taxon>Metazoa</taxon>
        <taxon>Ecdysozoa</taxon>
        <taxon>Arthropoda</taxon>
        <taxon>Chelicerata</taxon>
        <taxon>Arachnida</taxon>
        <taxon>Araneae</taxon>
        <taxon>Araneomorphae</taxon>
        <taxon>Entelegynae</taxon>
        <taxon>Araneoidea</taxon>
        <taxon>Araneidae</taxon>
        <taxon>Araneus</taxon>
    </lineage>
</organism>
<evidence type="ECO:0000313" key="4">
    <source>
        <dbReference type="EMBL" id="GBN73823.1"/>
    </source>
</evidence>
<dbReference type="Proteomes" id="UP000499080">
    <property type="component" value="Unassembled WGS sequence"/>
</dbReference>
<feature type="signal peptide" evidence="1">
    <location>
        <begin position="1"/>
        <end position="17"/>
    </location>
</feature>
<dbReference type="AlphaFoldDB" id="A0A4Y2R8X7"/>
<dbReference type="EMBL" id="BGPR01144268">
    <property type="protein sequence ID" value="GBN73823.1"/>
    <property type="molecule type" value="Genomic_DNA"/>
</dbReference>
<feature type="chain" id="PRO_5036362154" evidence="1">
    <location>
        <begin position="18"/>
        <end position="59"/>
    </location>
</feature>
<evidence type="ECO:0000313" key="5">
    <source>
        <dbReference type="EMBL" id="GBN74780.1"/>
    </source>
</evidence>
<dbReference type="EMBL" id="BGPR01144806">
    <property type="protein sequence ID" value="GBN74780.1"/>
    <property type="molecule type" value="Genomic_DNA"/>
</dbReference>
<reference evidence="3 6" key="1">
    <citation type="journal article" date="2019" name="Sci. Rep.">
        <title>Orb-weaving spider Araneus ventricosus genome elucidates the spidroin gene catalogue.</title>
        <authorList>
            <person name="Kono N."/>
            <person name="Nakamura H."/>
            <person name="Ohtoshi R."/>
            <person name="Moran D.A.P."/>
            <person name="Shinohara A."/>
            <person name="Yoshida Y."/>
            <person name="Fujiwara M."/>
            <person name="Mori M."/>
            <person name="Tomita M."/>
            <person name="Arakawa K."/>
        </authorList>
    </citation>
    <scope>NUCLEOTIDE SEQUENCE [LARGE SCALE GENOMIC DNA]</scope>
</reference>
<evidence type="ECO:0000313" key="2">
    <source>
        <dbReference type="EMBL" id="GBN72106.1"/>
    </source>
</evidence>
<protein>
    <submittedName>
        <fullName evidence="3">Uncharacterized protein</fullName>
    </submittedName>
</protein>
<dbReference type="EMBL" id="BGPR01143316">
    <property type="protein sequence ID" value="GBN72106.1"/>
    <property type="molecule type" value="Genomic_DNA"/>
</dbReference>
<name>A0A4Y2R8X7_ARAVE</name>